<comment type="caution">
    <text evidence="1">The sequence shown here is derived from an EMBL/GenBank/DDBJ whole genome shotgun (WGS) entry which is preliminary data.</text>
</comment>
<protein>
    <submittedName>
        <fullName evidence="1">Uncharacterized protein</fullName>
    </submittedName>
</protein>
<dbReference type="RefSeq" id="WP_056679442.1">
    <property type="nucleotide sequence ID" value="NZ_JACKXE010000002.1"/>
</dbReference>
<name>A0A7X0VCD8_9ACTN</name>
<dbReference type="Proteomes" id="UP000523955">
    <property type="component" value="Unassembled WGS sequence"/>
</dbReference>
<keyword evidence="2" id="KW-1185">Reference proteome</keyword>
<dbReference type="AlphaFoldDB" id="A0A7X0VCD8"/>
<gene>
    <name evidence="1" type="ORF">H5V45_20125</name>
</gene>
<reference evidence="1 2" key="1">
    <citation type="submission" date="2020-08" db="EMBL/GenBank/DDBJ databases">
        <authorList>
            <person name="Seo M.-J."/>
        </authorList>
    </citation>
    <scope>NUCLEOTIDE SEQUENCE [LARGE SCALE GENOMIC DNA]</scope>
    <source>
        <strain evidence="1 2">KIGAM211</strain>
    </source>
</reference>
<dbReference type="EMBL" id="JACKXE010000002">
    <property type="protein sequence ID" value="MBB6629636.1"/>
    <property type="molecule type" value="Genomic_DNA"/>
</dbReference>
<proteinExistence type="predicted"/>
<evidence type="ECO:0000313" key="1">
    <source>
        <dbReference type="EMBL" id="MBB6629636.1"/>
    </source>
</evidence>
<sequence>MDHFDEGLRCQDVHSGVRNVDPNSPVLQPLVDTRIVGMAATVAGLIRGNDVIKDAQALMSIAASQLDVDMLAFNEVVTLLGDAGFVSGIQRSGGKIQTFTENVPYYDDLYTRLGEVWQDRNPTELEKQLLVVVDGLSEAPVPLEELESTFALDHADVPLIVQLAMDSGLMQKVQAIDGDIVYSPFFGFENPALLGELVNSHGGDQLAEEFAAVRAKQGLAISPTTHPLLTDAVAKGLIMAPAVTVPGGGAQPFAALPYIADRKLLTARKPVLDKALAVIACLRCAESFGGYSSLDAAGLINVIDKLLDPNRGFLAPHSGHKRQYELMRNARLIEFAPDTLPGGRWVTPRFIDTADNREALKLARELLTHGELVEHRVDDALARETLASDRSYVAPMQTVHRLRKSAQPSAKQFDKIFEAAMGTRSL</sequence>
<evidence type="ECO:0000313" key="2">
    <source>
        <dbReference type="Proteomes" id="UP000523955"/>
    </source>
</evidence>
<organism evidence="1 2">
    <name type="scientific">Nocardioides luti</name>
    <dbReference type="NCBI Taxonomy" id="2761101"/>
    <lineage>
        <taxon>Bacteria</taxon>
        <taxon>Bacillati</taxon>
        <taxon>Actinomycetota</taxon>
        <taxon>Actinomycetes</taxon>
        <taxon>Propionibacteriales</taxon>
        <taxon>Nocardioidaceae</taxon>
        <taxon>Nocardioides</taxon>
    </lineage>
</organism>
<accession>A0A7X0VCD8</accession>